<accession>A0ABU3Q9T1</accession>
<dbReference type="RefSeq" id="WP_315727259.1">
    <property type="nucleotide sequence ID" value="NZ_JAVUPU010000007.1"/>
</dbReference>
<reference evidence="1 2" key="1">
    <citation type="submission" date="2023-05" db="EMBL/GenBank/DDBJ databases">
        <authorList>
            <person name="Guo Y."/>
        </authorList>
    </citation>
    <scope>NUCLEOTIDE SEQUENCE [LARGE SCALE GENOMIC DNA]</scope>
    <source>
        <strain evidence="1 2">GR2756</strain>
    </source>
</reference>
<protein>
    <submittedName>
        <fullName evidence="1">Uncharacterized protein</fullName>
    </submittedName>
</protein>
<sequence>MIETDKIEAFILSGTASPGRILDMGRGSREQQFKCQAAPRLRVVEPVTGSNTRS</sequence>
<keyword evidence="2" id="KW-1185">Reference proteome</keyword>
<evidence type="ECO:0000313" key="2">
    <source>
        <dbReference type="Proteomes" id="UP001259572"/>
    </source>
</evidence>
<dbReference type="EMBL" id="JAVUPU010000007">
    <property type="protein sequence ID" value="MDT9600161.1"/>
    <property type="molecule type" value="Genomic_DNA"/>
</dbReference>
<gene>
    <name evidence="1" type="ORF">RQX22_14465</name>
</gene>
<comment type="caution">
    <text evidence="1">The sequence shown here is derived from an EMBL/GenBank/DDBJ whole genome shotgun (WGS) entry which is preliminary data.</text>
</comment>
<evidence type="ECO:0000313" key="1">
    <source>
        <dbReference type="EMBL" id="MDT9600161.1"/>
    </source>
</evidence>
<dbReference type="Proteomes" id="UP001259572">
    <property type="component" value="Unassembled WGS sequence"/>
</dbReference>
<proteinExistence type="predicted"/>
<organism evidence="1 2">
    <name type="scientific">Sphingosinicella rhizophila</name>
    <dbReference type="NCBI Taxonomy" id="3050082"/>
    <lineage>
        <taxon>Bacteria</taxon>
        <taxon>Pseudomonadati</taxon>
        <taxon>Pseudomonadota</taxon>
        <taxon>Alphaproteobacteria</taxon>
        <taxon>Sphingomonadales</taxon>
        <taxon>Sphingosinicellaceae</taxon>
        <taxon>Sphingosinicella</taxon>
    </lineage>
</organism>
<name>A0ABU3Q9T1_9SPHN</name>